<keyword evidence="2" id="KW-1185">Reference proteome</keyword>
<dbReference type="AlphaFoldDB" id="A0A9P7VUB4"/>
<accession>A0A9P7VUB4</accession>
<dbReference type="Proteomes" id="UP000812287">
    <property type="component" value="Unassembled WGS sequence"/>
</dbReference>
<gene>
    <name evidence="1" type="ORF">BT62DRAFT_85786</name>
</gene>
<organism evidence="1 2">
    <name type="scientific">Guyanagaster necrorhizus</name>
    <dbReference type="NCBI Taxonomy" id="856835"/>
    <lineage>
        <taxon>Eukaryota</taxon>
        <taxon>Fungi</taxon>
        <taxon>Dikarya</taxon>
        <taxon>Basidiomycota</taxon>
        <taxon>Agaricomycotina</taxon>
        <taxon>Agaricomycetes</taxon>
        <taxon>Agaricomycetidae</taxon>
        <taxon>Agaricales</taxon>
        <taxon>Marasmiineae</taxon>
        <taxon>Physalacriaceae</taxon>
        <taxon>Guyanagaster</taxon>
    </lineage>
</organism>
<evidence type="ECO:0000313" key="1">
    <source>
        <dbReference type="EMBL" id="KAG7446768.1"/>
    </source>
</evidence>
<proteinExistence type="predicted"/>
<name>A0A9P7VUB4_9AGAR</name>
<comment type="caution">
    <text evidence="1">The sequence shown here is derived from an EMBL/GenBank/DDBJ whole genome shotgun (WGS) entry which is preliminary data.</text>
</comment>
<sequence length="192" mass="22017">MRSDCVSFKQDEDLLSPLSKASTDRIRAKQMKGRDTCLSVTCSSPTFTCFNTFWVWMYGRYGGTYVVDMTMRLLAGPYARSEVADLANTKRVMIRFSFHQKNDGVYSWLLRRCGCERGHPTGLLSLCQYLCTPAEQFGSTRRSNRTVNLSVYYGMDVPLDLFERVSRNVAPTLEAENDFRCNYRRYLGHTGS</sequence>
<dbReference type="RefSeq" id="XP_043040268.1">
    <property type="nucleotide sequence ID" value="XM_043182486.1"/>
</dbReference>
<protein>
    <submittedName>
        <fullName evidence="1">Uncharacterized protein</fullName>
    </submittedName>
</protein>
<dbReference type="EMBL" id="MU250533">
    <property type="protein sequence ID" value="KAG7446768.1"/>
    <property type="molecule type" value="Genomic_DNA"/>
</dbReference>
<reference evidence="1" key="1">
    <citation type="submission" date="2020-11" db="EMBL/GenBank/DDBJ databases">
        <title>Adaptations for nitrogen fixation in a non-lichenized fungal sporocarp promotes dispersal by wood-feeding termites.</title>
        <authorList>
            <consortium name="DOE Joint Genome Institute"/>
            <person name="Koch R.A."/>
            <person name="Yoon G."/>
            <person name="Arayal U."/>
            <person name="Lail K."/>
            <person name="Amirebrahimi M."/>
            <person name="Labutti K."/>
            <person name="Lipzen A."/>
            <person name="Riley R."/>
            <person name="Barry K."/>
            <person name="Henrissat B."/>
            <person name="Grigoriev I.V."/>
            <person name="Herr J.R."/>
            <person name="Aime M.C."/>
        </authorList>
    </citation>
    <scope>NUCLEOTIDE SEQUENCE</scope>
    <source>
        <strain evidence="1">MCA 3950</strain>
    </source>
</reference>
<evidence type="ECO:0000313" key="2">
    <source>
        <dbReference type="Proteomes" id="UP000812287"/>
    </source>
</evidence>
<dbReference type="GeneID" id="66104783"/>